<reference evidence="3" key="1">
    <citation type="journal article" date="2019" name="Int. J. Syst. Evol. Microbiol.">
        <title>The Global Catalogue of Microorganisms (GCM) 10K type strain sequencing project: providing services to taxonomists for standard genome sequencing and annotation.</title>
        <authorList>
            <consortium name="The Broad Institute Genomics Platform"/>
            <consortium name="The Broad Institute Genome Sequencing Center for Infectious Disease"/>
            <person name="Wu L."/>
            <person name="Ma J."/>
        </authorList>
    </citation>
    <scope>NUCLEOTIDE SEQUENCE [LARGE SCALE GENOMIC DNA]</scope>
    <source>
        <strain evidence="3">JCM 13002</strain>
    </source>
</reference>
<proteinExistence type="predicted"/>
<feature type="compositionally biased region" description="Acidic residues" evidence="1">
    <location>
        <begin position="1"/>
        <end position="10"/>
    </location>
</feature>
<accession>A0ABP4E4B2</accession>
<name>A0ABP4E4B2_9ACTN</name>
<gene>
    <name evidence="2" type="ORF">GCM10009663_29580</name>
</gene>
<evidence type="ECO:0000313" key="3">
    <source>
        <dbReference type="Proteomes" id="UP001499987"/>
    </source>
</evidence>
<comment type="caution">
    <text evidence="2">The sequence shown here is derived from an EMBL/GenBank/DDBJ whole genome shotgun (WGS) entry which is preliminary data.</text>
</comment>
<feature type="region of interest" description="Disordered" evidence="1">
    <location>
        <begin position="1"/>
        <end position="29"/>
    </location>
</feature>
<organism evidence="2 3">
    <name type="scientific">Kitasatospora arboriphila</name>
    <dbReference type="NCBI Taxonomy" id="258052"/>
    <lineage>
        <taxon>Bacteria</taxon>
        <taxon>Bacillati</taxon>
        <taxon>Actinomycetota</taxon>
        <taxon>Actinomycetes</taxon>
        <taxon>Kitasatosporales</taxon>
        <taxon>Streptomycetaceae</taxon>
        <taxon>Kitasatospora</taxon>
    </lineage>
</organism>
<evidence type="ECO:0000256" key="1">
    <source>
        <dbReference type="SAM" id="MobiDB-lite"/>
    </source>
</evidence>
<dbReference type="EMBL" id="BAAALD010000024">
    <property type="protein sequence ID" value="GAA1084177.1"/>
    <property type="molecule type" value="Genomic_DNA"/>
</dbReference>
<keyword evidence="3" id="KW-1185">Reference proteome</keyword>
<protein>
    <submittedName>
        <fullName evidence="2">Uncharacterized protein</fullName>
    </submittedName>
</protein>
<evidence type="ECO:0000313" key="2">
    <source>
        <dbReference type="EMBL" id="GAA1084177.1"/>
    </source>
</evidence>
<dbReference type="RefSeq" id="WP_344624052.1">
    <property type="nucleotide sequence ID" value="NZ_BAAALD010000024.1"/>
</dbReference>
<sequence>MPDAPQDEPDGQAGPDGPADPPDRPGRRRGLRRPVAATALTAVLLATAGLGCAYRENFAALGAYRFAAPPTFRSLPAHQDGTLTVKATTVVVTRSLGPLGAYHTGVSRGLGPIEARYGDGLTDRVSAYGRHQHFFDPAASLHEHLDRLRRSGVPVDGLRTVDPGPRGGAMACGMLPAQHGSIGECIWADGSMLVTYDETTPGSTLGPAELASHARDFRTLAEVPD</sequence>
<dbReference type="Proteomes" id="UP001499987">
    <property type="component" value="Unassembled WGS sequence"/>
</dbReference>